<evidence type="ECO:0000259" key="1">
    <source>
        <dbReference type="PROSITE" id="PS50112"/>
    </source>
</evidence>
<dbReference type="Pfam" id="PF12860">
    <property type="entry name" value="PAS_7"/>
    <property type="match status" value="2"/>
</dbReference>
<feature type="domain" description="PAC" evidence="2">
    <location>
        <begin position="102"/>
        <end position="154"/>
    </location>
</feature>
<dbReference type="InterPro" id="IPR000160">
    <property type="entry name" value="GGDEF_dom"/>
</dbReference>
<evidence type="ECO:0000259" key="4">
    <source>
        <dbReference type="PROSITE" id="PS50887"/>
    </source>
</evidence>
<feature type="domain" description="GGDEF" evidence="4">
    <location>
        <begin position="566"/>
        <end position="699"/>
    </location>
</feature>
<dbReference type="CDD" id="cd00130">
    <property type="entry name" value="PAS"/>
    <property type="match status" value="1"/>
</dbReference>
<dbReference type="NCBIfam" id="TIGR00254">
    <property type="entry name" value="GGDEF"/>
    <property type="match status" value="1"/>
</dbReference>
<dbReference type="SMART" id="SM00052">
    <property type="entry name" value="EAL"/>
    <property type="match status" value="1"/>
</dbReference>
<dbReference type="SUPFAM" id="SSF55785">
    <property type="entry name" value="PYP-like sensor domain (PAS domain)"/>
    <property type="match status" value="4"/>
</dbReference>
<comment type="caution">
    <text evidence="5">The sequence shown here is derived from an EMBL/GenBank/DDBJ whole genome shotgun (WGS) entry which is preliminary data.</text>
</comment>
<organism evidence="5 6">
    <name type="scientific">Caldimonas mangrovi</name>
    <dbReference type="NCBI Taxonomy" id="2944811"/>
    <lineage>
        <taxon>Bacteria</taxon>
        <taxon>Pseudomonadati</taxon>
        <taxon>Pseudomonadota</taxon>
        <taxon>Betaproteobacteria</taxon>
        <taxon>Burkholderiales</taxon>
        <taxon>Sphaerotilaceae</taxon>
        <taxon>Caldimonas</taxon>
    </lineage>
</organism>
<dbReference type="InterPro" id="IPR035965">
    <property type="entry name" value="PAS-like_dom_sf"/>
</dbReference>
<dbReference type="NCBIfam" id="TIGR00229">
    <property type="entry name" value="sensory_box"/>
    <property type="match status" value="3"/>
</dbReference>
<dbReference type="SMART" id="SM00086">
    <property type="entry name" value="PAC"/>
    <property type="match status" value="2"/>
</dbReference>
<feature type="domain" description="PAS" evidence="1">
    <location>
        <begin position="155"/>
        <end position="192"/>
    </location>
</feature>
<dbReference type="SUPFAM" id="SSF141868">
    <property type="entry name" value="EAL domain-like"/>
    <property type="match status" value="1"/>
</dbReference>
<dbReference type="CDD" id="cd01948">
    <property type="entry name" value="EAL"/>
    <property type="match status" value="1"/>
</dbReference>
<dbReference type="Pfam" id="PF00563">
    <property type="entry name" value="EAL"/>
    <property type="match status" value="1"/>
</dbReference>
<dbReference type="RefSeq" id="WP_251776296.1">
    <property type="nucleotide sequence ID" value="NZ_JAMKFE010000001.1"/>
</dbReference>
<accession>A0ABT0YJ14</accession>
<dbReference type="InterPro" id="IPR013656">
    <property type="entry name" value="PAS_4"/>
</dbReference>
<feature type="domain" description="EAL" evidence="3">
    <location>
        <begin position="708"/>
        <end position="962"/>
    </location>
</feature>
<evidence type="ECO:0000313" key="5">
    <source>
        <dbReference type="EMBL" id="MCM5678151.1"/>
    </source>
</evidence>
<dbReference type="PROSITE" id="PS50883">
    <property type="entry name" value="EAL"/>
    <property type="match status" value="1"/>
</dbReference>
<dbReference type="PANTHER" id="PTHR44757">
    <property type="entry name" value="DIGUANYLATE CYCLASE DGCP"/>
    <property type="match status" value="1"/>
</dbReference>
<evidence type="ECO:0000259" key="3">
    <source>
        <dbReference type="PROSITE" id="PS50883"/>
    </source>
</evidence>
<dbReference type="EMBL" id="JAMKFE010000001">
    <property type="protein sequence ID" value="MCM5678151.1"/>
    <property type="molecule type" value="Genomic_DNA"/>
</dbReference>
<dbReference type="Proteomes" id="UP001165541">
    <property type="component" value="Unassembled WGS sequence"/>
</dbReference>
<dbReference type="SUPFAM" id="SSF55073">
    <property type="entry name" value="Nucleotide cyclase"/>
    <property type="match status" value="1"/>
</dbReference>
<dbReference type="SMART" id="SM00267">
    <property type="entry name" value="GGDEF"/>
    <property type="match status" value="1"/>
</dbReference>
<proteinExistence type="predicted"/>
<feature type="domain" description="PAC" evidence="2">
    <location>
        <begin position="479"/>
        <end position="534"/>
    </location>
</feature>
<evidence type="ECO:0000313" key="6">
    <source>
        <dbReference type="Proteomes" id="UP001165541"/>
    </source>
</evidence>
<dbReference type="PANTHER" id="PTHR44757:SF2">
    <property type="entry name" value="BIOFILM ARCHITECTURE MAINTENANCE PROTEIN MBAA"/>
    <property type="match status" value="1"/>
</dbReference>
<gene>
    <name evidence="5" type="ORF">M8A51_01220</name>
</gene>
<dbReference type="Gene3D" id="3.30.70.270">
    <property type="match status" value="1"/>
</dbReference>
<dbReference type="InterPro" id="IPR043128">
    <property type="entry name" value="Rev_trsase/Diguanyl_cyclase"/>
</dbReference>
<sequence>MHTDPNGTNATRDIETARGDRRPWDEYRDRLTHLIEMAGVTYWEQDEHCRFTMVNSPSHHALGFDLGELRGKTRWEFGATAVSDNGSWEPHQATLASRQPFKDFVYMRVRSSGEVRYVRTSGQPVFDEDGRFSGYRGTAADITDQVRTEQALRQSSTLLESMFETMEEGVSVFDAELRLVAVNRRFRELLGFPDALHEPGTPFEAFVRHNAERGDYGPGDIETQIRERVEQARLFEPHHFNRERPDGSVLEIRGRPLPNRGGFVTAYTDITERARAERALRESKLVLENTFNYMDQGISIADRQLRLLGMNRRFSELLDFPAELCVPGTPFEAFIRYNAQRGDYGSGDVEEQVRTRTEQARLFEPHVFERERPDGTIIEVRGAPVPNGGFVTVYTDMTERVRAERALRESEARFRSLTELSSDWFWEQDSELRFTRLEGRHMSGDDSALQAELGRTWWDLGFDVEGGWDALREILARRETFREAVMRRTLDSGDVRHVRVSGEPIVDSAGRFVGYRGIGRDITQQKQAEERIQYLATHDSLTALPNRAWFSELLNLALHTARRYDRKLAVLFIDLDRFKIINDTLGHEAGDTLLREVAKRLAHCLRASDVVARLGGDEFVVMVQEVDEPEQAAAVARKILAEVIEPIVVMGQPCRVTASVGICLYPTDGPDEQTLMKNADIAMYQAKEEGKNNYQFYSKEIKTLSLERLALESSLRTALQRGEFSLHYQAKLDLHKETITGVEALLRWNSAELGPVSPTQFIPIAEQTGLIVPIGKWVLRTACAQSVEWQRQGLPPVCVAVNISARQFSHEDLLEDVAGALRDTGMDPSLLELELTEGMVMHNTERAVRLLSDIKKMGVRIAIDDFGTGYSSLAQIKRFPIDALKVDRSFIRDLATDSADRAITEAIIAMGKTLSLTVVAEGVETQEQQTFLRDRACDEMQGYYFSKPVSAEDFAAFFRRHLPPQA</sequence>
<name>A0ABT0YJ14_9BURK</name>
<keyword evidence="6" id="KW-1185">Reference proteome</keyword>
<dbReference type="InterPro" id="IPR029787">
    <property type="entry name" value="Nucleotide_cyclase"/>
</dbReference>
<dbReference type="InterPro" id="IPR000700">
    <property type="entry name" value="PAS-assoc_C"/>
</dbReference>
<dbReference type="PROSITE" id="PS50113">
    <property type="entry name" value="PAC"/>
    <property type="match status" value="2"/>
</dbReference>
<dbReference type="Pfam" id="PF13426">
    <property type="entry name" value="PAS_9"/>
    <property type="match status" value="1"/>
</dbReference>
<reference evidence="5" key="1">
    <citation type="submission" date="2022-05" db="EMBL/GenBank/DDBJ databases">
        <title>Schlegelella sp. nov., isolated from mangrove soil.</title>
        <authorList>
            <person name="Liu Y."/>
            <person name="Ge X."/>
            <person name="Liu W."/>
        </authorList>
    </citation>
    <scope>NUCLEOTIDE SEQUENCE</scope>
    <source>
        <strain evidence="5">S2-27</strain>
    </source>
</reference>
<dbReference type="InterPro" id="IPR035919">
    <property type="entry name" value="EAL_sf"/>
</dbReference>
<dbReference type="Pfam" id="PF00990">
    <property type="entry name" value="GGDEF"/>
    <property type="match status" value="1"/>
</dbReference>
<dbReference type="PROSITE" id="PS50112">
    <property type="entry name" value="PAS"/>
    <property type="match status" value="1"/>
</dbReference>
<dbReference type="InterPro" id="IPR000014">
    <property type="entry name" value="PAS"/>
</dbReference>
<protein>
    <submittedName>
        <fullName evidence="5">PAS-domain containing protein</fullName>
    </submittedName>
</protein>
<dbReference type="InterPro" id="IPR052155">
    <property type="entry name" value="Biofilm_reg_signaling"/>
</dbReference>
<dbReference type="InterPro" id="IPR001633">
    <property type="entry name" value="EAL_dom"/>
</dbReference>
<dbReference type="Pfam" id="PF08448">
    <property type="entry name" value="PAS_4"/>
    <property type="match status" value="1"/>
</dbReference>
<dbReference type="Gene3D" id="3.30.450.20">
    <property type="entry name" value="PAS domain"/>
    <property type="match status" value="4"/>
</dbReference>
<dbReference type="PROSITE" id="PS50887">
    <property type="entry name" value="GGDEF"/>
    <property type="match status" value="1"/>
</dbReference>
<dbReference type="SMART" id="SM00091">
    <property type="entry name" value="PAS"/>
    <property type="match status" value="3"/>
</dbReference>
<dbReference type="CDD" id="cd01949">
    <property type="entry name" value="GGDEF"/>
    <property type="match status" value="1"/>
</dbReference>
<dbReference type="Gene3D" id="3.20.20.450">
    <property type="entry name" value="EAL domain"/>
    <property type="match status" value="1"/>
</dbReference>
<evidence type="ECO:0000259" key="2">
    <source>
        <dbReference type="PROSITE" id="PS50113"/>
    </source>
</evidence>
<dbReference type="InterPro" id="IPR001610">
    <property type="entry name" value="PAC"/>
</dbReference>